<dbReference type="Pfam" id="PF02889">
    <property type="entry name" value="Sec63"/>
    <property type="match status" value="1"/>
</dbReference>
<reference evidence="3 4" key="1">
    <citation type="journal article" date="2014" name="Genome Biol. Evol.">
        <title>The secreted proteins of Achlya hypogyna and Thraustotheca clavata identify the ancestral oomycete secretome and reveal gene acquisitions by horizontal gene transfer.</title>
        <authorList>
            <person name="Misner I."/>
            <person name="Blouin N."/>
            <person name="Leonard G."/>
            <person name="Richards T.A."/>
            <person name="Lane C.E."/>
        </authorList>
    </citation>
    <scope>NUCLEOTIDE SEQUENCE [LARGE SCALE GENOMIC DNA]</scope>
    <source>
        <strain evidence="3 4">ATCC 48635</strain>
    </source>
</reference>
<dbReference type="SUPFAM" id="SSF52540">
    <property type="entry name" value="P-loop containing nucleoside triphosphate hydrolases"/>
    <property type="match status" value="1"/>
</dbReference>
<comment type="caution">
    <text evidence="3">The sequence shown here is derived from an EMBL/GenBank/DDBJ whole genome shotgun (WGS) entry which is preliminary data.</text>
</comment>
<dbReference type="InterPro" id="IPR036388">
    <property type="entry name" value="WH-like_DNA-bd_sf"/>
</dbReference>
<feature type="compositionally biased region" description="Polar residues" evidence="1">
    <location>
        <begin position="554"/>
        <end position="564"/>
    </location>
</feature>
<dbReference type="EMBL" id="JNBR01001468">
    <property type="protein sequence ID" value="OQR87110.1"/>
    <property type="molecule type" value="Genomic_DNA"/>
</dbReference>
<evidence type="ECO:0000313" key="3">
    <source>
        <dbReference type="EMBL" id="OQR87110.1"/>
    </source>
</evidence>
<keyword evidence="3" id="KW-0378">Hydrolase</keyword>
<organism evidence="3 4">
    <name type="scientific">Achlya hypogyna</name>
    <name type="common">Oomycete</name>
    <name type="synonym">Protoachlya hypogyna</name>
    <dbReference type="NCBI Taxonomy" id="1202772"/>
    <lineage>
        <taxon>Eukaryota</taxon>
        <taxon>Sar</taxon>
        <taxon>Stramenopiles</taxon>
        <taxon>Oomycota</taxon>
        <taxon>Saprolegniomycetes</taxon>
        <taxon>Saprolegniales</taxon>
        <taxon>Achlyaceae</taxon>
        <taxon>Achlya</taxon>
    </lineage>
</organism>
<sequence>MNSSTSSLAVGVNLPAHLVIIKSTQIYNGGSDGFLEQSQASIVQMLGRAGRPGFDTSATAVIMTSSHKQAHYENLLLSPDTSPLESFLEPSLADFLNSEVVLETVSDVSEAIDWTMQSFMHVRSQSSLRSKMPPLYPCSKTLCLQALESLVASARIEYGNDLFSVSGTDAGRIQSQQCLKYATLRAVMQFVEGNESVSTPLLLNLLASEARVPLRRGEKATLTSINKTHLRFRLEGPNGKASIQDDLMKTNLLLQASLGRVTPRDEVLDMEAESCLETAKRVARAALDYAIIRRLGSASVVCYLLWRSLRLRLWEDAPGSLGLQQIDVITEQDAKRLDICGVHTLRQLRRAPWHVIQKYLRCTQEHAEAIHRAASTLLAFQLRLVHHQTAVVGAGASGSVEVIVDQETGAVHDLTGRGCAYDLFVVRSGVLLLAETGIRTPGSFVVHLPQDDEAAPLSVHLLHSKFVGMDNTTEWHQFEPVVKKRATYQSTIPETFFRASGAQPVTHAPTARISHRMHRSPTSESKADAGDAAPILLNLKRFQYVAEPAESSKRAPTTQPSKGTQHAAPPLIPRHEVHVIPPDARRKRRRYAAFNALEDSESALEREFMNFIY</sequence>
<dbReference type="PANTHER" id="PTHR47835:SF3">
    <property type="entry name" value="HELICASE FOR MEIOSIS 1"/>
    <property type="match status" value="1"/>
</dbReference>
<evidence type="ECO:0000313" key="4">
    <source>
        <dbReference type="Proteomes" id="UP000243579"/>
    </source>
</evidence>
<protein>
    <submittedName>
        <fullName evidence="3">DEAD/DEAH box helicase</fullName>
    </submittedName>
</protein>
<dbReference type="InterPro" id="IPR004179">
    <property type="entry name" value="Sec63-dom"/>
</dbReference>
<keyword evidence="3" id="KW-0067">ATP-binding</keyword>
<name>A0A1V9YN48_ACHHY</name>
<gene>
    <name evidence="3" type="ORF">ACHHYP_09535</name>
</gene>
<dbReference type="InterPro" id="IPR027417">
    <property type="entry name" value="P-loop_NTPase"/>
</dbReference>
<dbReference type="Gene3D" id="1.10.3380.10">
    <property type="entry name" value="Sec63 N-terminal domain-like domain"/>
    <property type="match status" value="1"/>
</dbReference>
<dbReference type="GO" id="GO:0043138">
    <property type="term" value="F:3'-5' DNA helicase activity"/>
    <property type="evidence" value="ECO:0007669"/>
    <property type="project" value="UniProtKB-EC"/>
</dbReference>
<dbReference type="OrthoDB" id="79052at2759"/>
<keyword evidence="4" id="KW-1185">Reference proteome</keyword>
<dbReference type="SUPFAM" id="SSF158702">
    <property type="entry name" value="Sec63 N-terminal domain-like"/>
    <property type="match status" value="1"/>
</dbReference>
<proteinExistence type="predicted"/>
<dbReference type="AlphaFoldDB" id="A0A1V9YN48"/>
<dbReference type="Proteomes" id="UP000243579">
    <property type="component" value="Unassembled WGS sequence"/>
</dbReference>
<keyword evidence="3" id="KW-0347">Helicase</keyword>
<keyword evidence="3" id="KW-0547">Nucleotide-binding</keyword>
<dbReference type="PANTHER" id="PTHR47835">
    <property type="entry name" value="HFM1, ATP DEPENDENT DNA HELICASE HOMOLOG"/>
    <property type="match status" value="1"/>
</dbReference>
<evidence type="ECO:0000259" key="2">
    <source>
        <dbReference type="SMART" id="SM00973"/>
    </source>
</evidence>
<feature type="region of interest" description="Disordered" evidence="1">
    <location>
        <begin position="547"/>
        <end position="576"/>
    </location>
</feature>
<dbReference type="Gene3D" id="1.10.10.10">
    <property type="entry name" value="Winged helix-like DNA-binding domain superfamily/Winged helix DNA-binding domain"/>
    <property type="match status" value="1"/>
</dbReference>
<dbReference type="InterPro" id="IPR052247">
    <property type="entry name" value="Meiotic_Crossover_Helicase"/>
</dbReference>
<dbReference type="STRING" id="1202772.A0A1V9YN48"/>
<dbReference type="GO" id="GO:0016787">
    <property type="term" value="F:hydrolase activity"/>
    <property type="evidence" value="ECO:0007669"/>
    <property type="project" value="UniProtKB-KW"/>
</dbReference>
<dbReference type="Gene3D" id="3.40.50.300">
    <property type="entry name" value="P-loop containing nucleotide triphosphate hydrolases"/>
    <property type="match status" value="1"/>
</dbReference>
<accession>A0A1V9YN48</accession>
<evidence type="ECO:0000256" key="1">
    <source>
        <dbReference type="SAM" id="MobiDB-lite"/>
    </source>
</evidence>
<feature type="domain" description="SEC63" evidence="2">
    <location>
        <begin position="167"/>
        <end position="477"/>
    </location>
</feature>
<dbReference type="SMART" id="SM00973">
    <property type="entry name" value="Sec63"/>
    <property type="match status" value="1"/>
</dbReference>
<dbReference type="GO" id="GO:0051321">
    <property type="term" value="P:meiotic cell cycle"/>
    <property type="evidence" value="ECO:0007669"/>
    <property type="project" value="UniProtKB-KW"/>
</dbReference>